<dbReference type="InterPro" id="IPR055414">
    <property type="entry name" value="LRR_R13L4/SHOC2-like"/>
</dbReference>
<reference evidence="4" key="3">
    <citation type="submission" date="2023-05" db="EMBL/GenBank/DDBJ databases">
        <authorList>
            <person name="Smith C.H."/>
        </authorList>
    </citation>
    <scope>NUCLEOTIDE SEQUENCE</scope>
    <source>
        <strain evidence="4">CHS0354</strain>
        <tissue evidence="4">Mantle</tissue>
    </source>
</reference>
<evidence type="ECO:0000256" key="2">
    <source>
        <dbReference type="ARBA" id="ARBA00022737"/>
    </source>
</evidence>
<evidence type="ECO:0000256" key="1">
    <source>
        <dbReference type="ARBA" id="ARBA00022614"/>
    </source>
</evidence>
<dbReference type="PANTHER" id="PTHR48051">
    <property type="match status" value="1"/>
</dbReference>
<evidence type="ECO:0000259" key="3">
    <source>
        <dbReference type="Pfam" id="PF23598"/>
    </source>
</evidence>
<name>A0AAE0THT0_9BIVA</name>
<organism evidence="4 5">
    <name type="scientific">Potamilus streckersoni</name>
    <dbReference type="NCBI Taxonomy" id="2493646"/>
    <lineage>
        <taxon>Eukaryota</taxon>
        <taxon>Metazoa</taxon>
        <taxon>Spiralia</taxon>
        <taxon>Lophotrochozoa</taxon>
        <taxon>Mollusca</taxon>
        <taxon>Bivalvia</taxon>
        <taxon>Autobranchia</taxon>
        <taxon>Heteroconchia</taxon>
        <taxon>Palaeoheterodonta</taxon>
        <taxon>Unionida</taxon>
        <taxon>Unionoidea</taxon>
        <taxon>Unionidae</taxon>
        <taxon>Ambleminae</taxon>
        <taxon>Lampsilini</taxon>
        <taxon>Potamilus</taxon>
    </lineage>
</organism>
<dbReference type="InterPro" id="IPR003591">
    <property type="entry name" value="Leu-rich_rpt_typical-subtyp"/>
</dbReference>
<protein>
    <recommendedName>
        <fullName evidence="3">Disease resistance R13L4/SHOC-2-like LRR domain-containing protein</fullName>
    </recommendedName>
</protein>
<dbReference type="SMART" id="SM00369">
    <property type="entry name" value="LRR_TYP"/>
    <property type="match status" value="6"/>
</dbReference>
<dbReference type="PANTHER" id="PTHR48051:SF46">
    <property type="entry name" value="LEUCINE RICH REPEAT-CONTAINING DOMAIN PROTEIN"/>
    <property type="match status" value="1"/>
</dbReference>
<reference evidence="4" key="2">
    <citation type="journal article" date="2021" name="Genome Biol. Evol.">
        <title>Developing a high-quality reference genome for a parasitic bivalve with doubly uniparental inheritance (Bivalvia: Unionida).</title>
        <authorList>
            <person name="Smith C.H."/>
        </authorList>
    </citation>
    <scope>NUCLEOTIDE SEQUENCE</scope>
    <source>
        <strain evidence="4">CHS0354</strain>
        <tissue evidence="4">Mantle</tissue>
    </source>
</reference>
<dbReference type="InterPro" id="IPR032675">
    <property type="entry name" value="LRR_dom_sf"/>
</dbReference>
<evidence type="ECO:0000313" key="4">
    <source>
        <dbReference type="EMBL" id="KAK3610233.1"/>
    </source>
</evidence>
<evidence type="ECO:0000313" key="5">
    <source>
        <dbReference type="Proteomes" id="UP001195483"/>
    </source>
</evidence>
<accession>A0AAE0THT0</accession>
<dbReference type="PROSITE" id="PS51450">
    <property type="entry name" value="LRR"/>
    <property type="match status" value="1"/>
</dbReference>
<dbReference type="SMART" id="SM00364">
    <property type="entry name" value="LRR_BAC"/>
    <property type="match status" value="6"/>
</dbReference>
<keyword evidence="2" id="KW-0677">Repeat</keyword>
<dbReference type="SUPFAM" id="SSF52058">
    <property type="entry name" value="L domain-like"/>
    <property type="match status" value="1"/>
</dbReference>
<keyword evidence="1" id="KW-0433">Leucine-rich repeat</keyword>
<dbReference type="EMBL" id="JAEAOA010001352">
    <property type="protein sequence ID" value="KAK3610233.1"/>
    <property type="molecule type" value="Genomic_DNA"/>
</dbReference>
<gene>
    <name evidence="4" type="ORF">CHS0354_022287</name>
</gene>
<reference evidence="4" key="1">
    <citation type="journal article" date="2021" name="Genome Biol. Evol.">
        <title>A High-Quality Reference Genome for a Parasitic Bivalve with Doubly Uniparental Inheritance (Bivalvia: Unionida).</title>
        <authorList>
            <person name="Smith C.H."/>
        </authorList>
    </citation>
    <scope>NUCLEOTIDE SEQUENCE</scope>
    <source>
        <strain evidence="4">CHS0354</strain>
    </source>
</reference>
<comment type="caution">
    <text evidence="4">The sequence shown here is derived from an EMBL/GenBank/DDBJ whole genome shotgun (WGS) entry which is preliminary data.</text>
</comment>
<dbReference type="Pfam" id="PF23598">
    <property type="entry name" value="LRR_14"/>
    <property type="match status" value="1"/>
</dbReference>
<feature type="domain" description="Disease resistance R13L4/SHOC-2-like LRR" evidence="3">
    <location>
        <begin position="35"/>
        <end position="109"/>
    </location>
</feature>
<proteinExistence type="predicted"/>
<dbReference type="InterPro" id="IPR001611">
    <property type="entry name" value="Leu-rich_rpt"/>
</dbReference>
<dbReference type="Proteomes" id="UP001195483">
    <property type="component" value="Unassembled WGS sequence"/>
</dbReference>
<keyword evidence="5" id="KW-1185">Reference proteome</keyword>
<dbReference type="AlphaFoldDB" id="A0AAE0THT0"/>
<dbReference type="InterPro" id="IPR050216">
    <property type="entry name" value="LRR_domain-containing"/>
</dbReference>
<dbReference type="Gene3D" id="3.80.10.10">
    <property type="entry name" value="Ribonuclease Inhibitor"/>
    <property type="match status" value="1"/>
</dbReference>
<sequence length="372" mass="41956">MEPDENNQQKCNYNYSCLSQIDEEFLHKLQSERVQHLYLKRNLLTSLPQDIWKLSDLIELCLQNNEITELPDSIGDLHNLEILDVRDNHLTALPGRVGNITSLKKLQISSNKIKKLPKEIGNLKNLTTLEALKNELSYIPLQLASCENLTILSLDRNFLQTLPRQICQLRSLTEVTACANRLISLPQTIGEMMSLKSLYVDNNPSLMSLPASTFSRQIGFNSCATVEPSHDVIEKLCTVCVRRTKSDLSTIVLPPEIRSVGDLGKNNIPSLLELSFRTAYQNQNQTGKIDVELPRYLEDLLSVPTGHCQCCRQKVFVMAFPVVFHAQIKNSGLFLLGLCCSTKCVRTTSLQVKFPLLYPYPEDLSLAIVPIN</sequence>
<dbReference type="GO" id="GO:0005737">
    <property type="term" value="C:cytoplasm"/>
    <property type="evidence" value="ECO:0007669"/>
    <property type="project" value="TreeGrafter"/>
</dbReference>